<reference evidence="3" key="1">
    <citation type="submission" date="2017-09" db="EMBL/GenBank/DDBJ databases">
        <title>FDA dAtabase for Regulatory Grade micrObial Sequences (FDA-ARGOS): Supporting development and validation of Infectious Disease Dx tests.</title>
        <authorList>
            <person name="Minogue T."/>
            <person name="Wolcott M."/>
            <person name="Wasieloski L."/>
            <person name="Aguilar W."/>
            <person name="Moore D."/>
            <person name="Tallon L."/>
            <person name="Sadzewicz L."/>
            <person name="Ott S."/>
            <person name="Zhao X."/>
            <person name="Nagaraj S."/>
            <person name="Vavikolanu K."/>
            <person name="Aluvathingal J."/>
            <person name="Nadendla S."/>
            <person name="Sichtig H."/>
        </authorList>
    </citation>
    <scope>NUCLEOTIDE SEQUENCE [LARGE SCALE GENOMIC DNA]</scope>
    <source>
        <strain evidence="3">FDAARGOS_390</strain>
    </source>
</reference>
<evidence type="ECO:0000313" key="3">
    <source>
        <dbReference type="Proteomes" id="UP000220629"/>
    </source>
</evidence>
<evidence type="ECO:0000256" key="1">
    <source>
        <dbReference type="SAM" id="SignalP"/>
    </source>
</evidence>
<organism evidence="2 3">
    <name type="scientific">Burkholderia gladioli</name>
    <name type="common">Pseudomonas marginata</name>
    <name type="synonym">Phytomonas marginata</name>
    <dbReference type="NCBI Taxonomy" id="28095"/>
    <lineage>
        <taxon>Bacteria</taxon>
        <taxon>Pseudomonadati</taxon>
        <taxon>Pseudomonadota</taxon>
        <taxon>Betaproteobacteria</taxon>
        <taxon>Burkholderiales</taxon>
        <taxon>Burkholderiaceae</taxon>
        <taxon>Burkholderia</taxon>
    </lineage>
</organism>
<protein>
    <recommendedName>
        <fullName evidence="4">Phospholipase D-like domain-containing protein</fullName>
    </recommendedName>
</protein>
<feature type="chain" id="PRO_5012088986" description="Phospholipase D-like domain-containing protein" evidence="1">
    <location>
        <begin position="25"/>
        <end position="195"/>
    </location>
</feature>
<evidence type="ECO:0008006" key="4">
    <source>
        <dbReference type="Google" id="ProtNLM"/>
    </source>
</evidence>
<name>A0A2A7S6E7_BURGA</name>
<dbReference type="Gene3D" id="3.30.870.10">
    <property type="entry name" value="Endonuclease Chain A"/>
    <property type="match status" value="1"/>
</dbReference>
<proteinExistence type="predicted"/>
<accession>A0A2A7S6E7</accession>
<dbReference type="SUPFAM" id="SSF56024">
    <property type="entry name" value="Phospholipase D/nuclease"/>
    <property type="match status" value="1"/>
</dbReference>
<gene>
    <name evidence="2" type="ORF">CRM94_32200</name>
</gene>
<feature type="signal peptide" evidence="1">
    <location>
        <begin position="1"/>
        <end position="24"/>
    </location>
</feature>
<dbReference type="AlphaFoldDB" id="A0A2A7S6E7"/>
<sequence>MRPHARLAAAFSAASAFVAPAVFALPASFVGASASAYFSDDAVSADLAAELVRGARQRVLVAGYASLSPKLAAALCDARRRGIAVRVVLDRSAPALRYSGAALLAETGVEVVFARRAGLIRAPFLVVDDAVATEVAARRAGLARAASGADAAALLPRADMRPGVHELNVFHDVPRLAQAYAQTFWRLYRVAAAER</sequence>
<dbReference type="RefSeq" id="WP_098154267.1">
    <property type="nucleotide sequence ID" value="NZ_CADEWX010000011.1"/>
</dbReference>
<dbReference type="EMBL" id="PDDY01000004">
    <property type="protein sequence ID" value="PEH38989.1"/>
    <property type="molecule type" value="Genomic_DNA"/>
</dbReference>
<keyword evidence="1" id="KW-0732">Signal</keyword>
<comment type="caution">
    <text evidence="2">The sequence shown here is derived from an EMBL/GenBank/DDBJ whole genome shotgun (WGS) entry which is preliminary data.</text>
</comment>
<evidence type="ECO:0000313" key="2">
    <source>
        <dbReference type="EMBL" id="PEH38989.1"/>
    </source>
</evidence>
<dbReference type="Proteomes" id="UP000220629">
    <property type="component" value="Unassembled WGS sequence"/>
</dbReference>